<evidence type="ECO:0000313" key="1">
    <source>
        <dbReference type="EMBL" id="DAF93347.1"/>
    </source>
</evidence>
<dbReference type="EMBL" id="BK016084">
    <property type="protein sequence ID" value="DAF93347.1"/>
    <property type="molecule type" value="Genomic_DNA"/>
</dbReference>
<accession>A0A8S5UFZ3</accession>
<proteinExistence type="predicted"/>
<sequence>MAYDVSRVQKRARDKEYRLRKQGATRESIGGISPRKSWSEIKSMTSAQQQAYARQLNAWNKKARYTVTESGNAIPSNLIDQAKRLQEKRNQFIYGERERIRGIAPKEWDKYYRNREGILAKGEDIVGLLAPIDVKKMEPPASVQVAHRRIKRFEERNKHKFSYYRGLQRKAMEEILWKLDQYELAEVVHQMKNDAFDLLSTVYASWDTLKFEYNPKGEGTEFEDPYGQFRGYVERALSITQGKDIVDIQKNMERVAKKRAERGRERAKAVLGL</sequence>
<organism evidence="1">
    <name type="scientific">Podoviridae sp. ctnuR9</name>
    <dbReference type="NCBI Taxonomy" id="2825276"/>
    <lineage>
        <taxon>Viruses</taxon>
        <taxon>Duplodnaviria</taxon>
        <taxon>Heunggongvirae</taxon>
        <taxon>Uroviricota</taxon>
        <taxon>Caudoviricetes</taxon>
    </lineage>
</organism>
<name>A0A8S5UFZ3_9CAUD</name>
<reference evidence="1" key="1">
    <citation type="journal article" date="2021" name="Proc. Natl. Acad. Sci. U.S.A.">
        <title>A Catalog of Tens of Thousands of Viruses from Human Metagenomes Reveals Hidden Associations with Chronic Diseases.</title>
        <authorList>
            <person name="Tisza M.J."/>
            <person name="Buck C.B."/>
        </authorList>
    </citation>
    <scope>NUCLEOTIDE SEQUENCE</scope>
    <source>
        <strain evidence="1">CtnuR9</strain>
    </source>
</reference>
<protein>
    <submittedName>
        <fullName evidence="1">Uncharacterized protein</fullName>
    </submittedName>
</protein>